<evidence type="ECO:0000256" key="3">
    <source>
        <dbReference type="ARBA" id="ARBA00022578"/>
    </source>
</evidence>
<evidence type="ECO:0000313" key="7">
    <source>
        <dbReference type="Proteomes" id="UP000005737"/>
    </source>
</evidence>
<dbReference type="GO" id="GO:0004803">
    <property type="term" value="F:transposase activity"/>
    <property type="evidence" value="ECO:0007669"/>
    <property type="project" value="InterPro"/>
</dbReference>
<evidence type="ECO:0000256" key="1">
    <source>
        <dbReference type="ARBA" id="ARBA00002190"/>
    </source>
</evidence>
<dbReference type="RefSeq" id="WP_002773471.1">
    <property type="nucleotide sequence ID" value="NZ_JH597773.1"/>
</dbReference>
<keyword evidence="4" id="KW-0238">DNA-binding</keyword>
<evidence type="ECO:0000256" key="2">
    <source>
        <dbReference type="ARBA" id="ARBA00010961"/>
    </source>
</evidence>
<dbReference type="GO" id="GO:0006313">
    <property type="term" value="P:DNA transposition"/>
    <property type="evidence" value="ECO:0007669"/>
    <property type="project" value="InterPro"/>
</dbReference>
<dbReference type="Proteomes" id="UP000005737">
    <property type="component" value="Unassembled WGS sequence"/>
</dbReference>
<dbReference type="GO" id="GO:0003677">
    <property type="term" value="F:DNA binding"/>
    <property type="evidence" value="ECO:0007669"/>
    <property type="project" value="UniProtKB-KW"/>
</dbReference>
<evidence type="ECO:0000313" key="6">
    <source>
        <dbReference type="EMBL" id="EHQ07526.1"/>
    </source>
</evidence>
<accession>H2CD50</accession>
<protein>
    <submittedName>
        <fullName evidence="6">Uncharacterized protein</fullName>
    </submittedName>
</protein>
<keyword evidence="7" id="KW-1185">Reference proteome</keyword>
<dbReference type="Pfam" id="PF00872">
    <property type="entry name" value="Transposase_mut"/>
    <property type="match status" value="1"/>
</dbReference>
<comment type="function">
    <text evidence="1">Required for the transposition of the insertion element.</text>
</comment>
<evidence type="ECO:0000256" key="5">
    <source>
        <dbReference type="ARBA" id="ARBA00023172"/>
    </source>
</evidence>
<keyword evidence="3" id="KW-0815">Transposition</keyword>
<dbReference type="STRING" id="183.GCA_002009735_00640"/>
<comment type="similarity">
    <text evidence="2">Belongs to the transposase mutator family.</text>
</comment>
<proteinExistence type="inferred from homology"/>
<dbReference type="HOGENOM" id="CLU_1276354_0_0_12"/>
<evidence type="ECO:0000256" key="4">
    <source>
        <dbReference type="ARBA" id="ARBA00023125"/>
    </source>
</evidence>
<reference evidence="6 7" key="1">
    <citation type="submission" date="2011-10" db="EMBL/GenBank/DDBJ databases">
        <title>The Improved High-Quality Draft genome of Leptonema illini DSM 21528.</title>
        <authorList>
            <consortium name="US DOE Joint Genome Institute (JGI-PGF)"/>
            <person name="Lucas S."/>
            <person name="Copeland A."/>
            <person name="Lapidus A."/>
            <person name="Glavina del Rio T."/>
            <person name="Dalin E."/>
            <person name="Tice H."/>
            <person name="Bruce D."/>
            <person name="Goodwin L."/>
            <person name="Pitluck S."/>
            <person name="Peters L."/>
            <person name="Mikhailova N."/>
            <person name="Held B."/>
            <person name="Kyrpides N."/>
            <person name="Mavromatis K."/>
            <person name="Ivanova N."/>
            <person name="Markowitz V."/>
            <person name="Cheng J.-F."/>
            <person name="Hugenholtz P."/>
            <person name="Woyke T."/>
            <person name="Wu D."/>
            <person name="Gronow S."/>
            <person name="Wellnitz S."/>
            <person name="Brambilla E.-M."/>
            <person name="Klenk H.-P."/>
            <person name="Eisen J.A."/>
        </authorList>
    </citation>
    <scope>NUCLEOTIDE SEQUENCE [LARGE SCALE GENOMIC DNA]</scope>
    <source>
        <strain evidence="6 7">DSM 21528</strain>
    </source>
</reference>
<sequence length="216" mass="24525">MEDQIGNPVAGQGKIIQIDEEQVKRRLDNLVRGTVEEAINVPLESVITERYRTRQISVEEAIVEMHLEAMRGPFLSQCLYERAAENDSQSGCMLKAIHAQESKDATRRKAAFIAECLRAMKLFEATKMVESGLEKPLSWYEFPSQHRVRIRTNNRLKRLMKENGRGMPAVGPFPDGQFVLLLAAAGLCYVVSKTWDSRIYLNMSPLNEIDSKRRAA</sequence>
<dbReference type="EMBL" id="JH597773">
    <property type="protein sequence ID" value="EHQ07526.1"/>
    <property type="molecule type" value="Genomic_DNA"/>
</dbReference>
<dbReference type="InterPro" id="IPR001207">
    <property type="entry name" value="Transposase_mutator"/>
</dbReference>
<keyword evidence="5" id="KW-0233">DNA recombination</keyword>
<gene>
    <name evidence="6" type="ORF">Lepil_2857</name>
</gene>
<organism evidence="6 7">
    <name type="scientific">Leptonema illini DSM 21528</name>
    <dbReference type="NCBI Taxonomy" id="929563"/>
    <lineage>
        <taxon>Bacteria</taxon>
        <taxon>Pseudomonadati</taxon>
        <taxon>Spirochaetota</taxon>
        <taxon>Spirochaetia</taxon>
        <taxon>Leptospirales</taxon>
        <taxon>Leptospiraceae</taxon>
        <taxon>Leptonema</taxon>
    </lineage>
</organism>
<dbReference type="AlphaFoldDB" id="H2CD50"/>
<name>H2CD50_9LEPT</name>